<dbReference type="AlphaFoldDB" id="A0A1W9ZU61"/>
<comment type="caution">
    <text evidence="1">The sequence shown here is derived from an EMBL/GenBank/DDBJ whole genome shotgun (WGS) entry which is preliminary data.</text>
</comment>
<name>A0A1W9ZU61_MYCAN</name>
<gene>
    <name evidence="1" type="ORF">BST12_13160</name>
</gene>
<proteinExistence type="predicted"/>
<organism evidence="1 2">
    <name type="scientific">Mycobacterium angelicum</name>
    <dbReference type="NCBI Taxonomy" id="470074"/>
    <lineage>
        <taxon>Bacteria</taxon>
        <taxon>Bacillati</taxon>
        <taxon>Actinomycetota</taxon>
        <taxon>Actinomycetes</taxon>
        <taxon>Mycobacteriales</taxon>
        <taxon>Mycobacteriaceae</taxon>
        <taxon>Mycobacterium</taxon>
    </lineage>
</organism>
<evidence type="ECO:0000313" key="1">
    <source>
        <dbReference type="EMBL" id="ORA21317.1"/>
    </source>
</evidence>
<protein>
    <submittedName>
        <fullName evidence="1">Uncharacterized protein</fullName>
    </submittedName>
</protein>
<reference evidence="1 2" key="1">
    <citation type="submission" date="2017-02" db="EMBL/GenBank/DDBJ databases">
        <title>The new phylogeny of genus Mycobacterium.</title>
        <authorList>
            <person name="Tortoli E."/>
            <person name="Trovato A."/>
            <person name="Cirillo D.M."/>
        </authorList>
    </citation>
    <scope>NUCLEOTIDE SEQUENCE [LARGE SCALE GENOMIC DNA]</scope>
    <source>
        <strain evidence="1 2">DSM 45057</strain>
    </source>
</reference>
<dbReference type="Gene3D" id="3.40.30.120">
    <property type="match status" value="1"/>
</dbReference>
<sequence length="99" mass="10556">MPPAWVGAGVSTLDLVDHQFTLFTGDQRWCAVAASASAALGISVAVHCIADDQWPARTGLESGGALLVRPDDVIGWRAEELSDGAESRLRQAFSTVLYR</sequence>
<evidence type="ECO:0000313" key="2">
    <source>
        <dbReference type="Proteomes" id="UP000192284"/>
    </source>
</evidence>
<dbReference type="EMBL" id="MVHE01000016">
    <property type="protein sequence ID" value="ORA21317.1"/>
    <property type="molecule type" value="Genomic_DNA"/>
</dbReference>
<dbReference type="Proteomes" id="UP000192284">
    <property type="component" value="Unassembled WGS sequence"/>
</dbReference>
<dbReference type="Pfam" id="PF21274">
    <property type="entry name" value="Rng_hyd_C"/>
    <property type="match status" value="1"/>
</dbReference>
<keyword evidence="2" id="KW-1185">Reference proteome</keyword>
<accession>A0A1W9ZU61</accession>